<dbReference type="Proteomes" id="UP001279522">
    <property type="component" value="Unassembled WGS sequence"/>
</dbReference>
<dbReference type="RefSeq" id="WP_003036763.1">
    <property type="nucleotide sequence ID" value="NZ_AP028314.1"/>
</dbReference>
<dbReference type="EMBL" id="ABKLER030000001">
    <property type="protein sequence ID" value="EMN4143103.1"/>
    <property type="molecule type" value="Genomic_DNA"/>
</dbReference>
<dbReference type="Proteomes" id="UP000855471">
    <property type="component" value="Unassembled WGS sequence"/>
</dbReference>
<evidence type="ECO:0000256" key="6">
    <source>
        <dbReference type="PIRSR" id="PIRSR617867-1"/>
    </source>
</evidence>
<feature type="domain" description="Phosphotyrosine protein phosphatase I" evidence="7">
    <location>
        <begin position="3"/>
        <end position="141"/>
    </location>
</feature>
<reference evidence="8 19" key="4">
    <citation type="submission" date="2018-09" db="EMBL/GenBank/DDBJ databases">
        <title>Whole genome sequencing of Citrobacter freundii AR_0116.</title>
        <authorList>
            <person name="Conlan S."/>
            <person name="Thomas P.J."/>
            <person name="Mullikin J."/>
            <person name="Frank K.M."/>
            <person name="Segre J.A."/>
        </authorList>
    </citation>
    <scope>NUCLEOTIDE SEQUENCE [LARGE SCALE GENOMIC DNA]</scope>
    <source>
        <strain evidence="8 19">AR_0116</strain>
    </source>
</reference>
<evidence type="ECO:0000313" key="13">
    <source>
        <dbReference type="EMBL" id="HAT3895819.1"/>
    </source>
</evidence>
<dbReference type="EMBL" id="ABBJDF010000002">
    <property type="protein sequence ID" value="EHT9937571.1"/>
    <property type="molecule type" value="Genomic_DNA"/>
</dbReference>
<dbReference type="EMBL" id="CP056573">
    <property type="protein sequence ID" value="QLV30110.1"/>
    <property type="molecule type" value="Genomic_DNA"/>
</dbReference>
<evidence type="ECO:0000313" key="12">
    <source>
        <dbReference type="EMBL" id="EMN4143103.1"/>
    </source>
</evidence>
<dbReference type="GO" id="GO:0004725">
    <property type="term" value="F:protein tyrosine phosphatase activity"/>
    <property type="evidence" value="ECO:0007669"/>
    <property type="project" value="UniProtKB-EC"/>
</dbReference>
<feature type="active site" description="Nucleophile" evidence="6">
    <location>
        <position position="9"/>
    </location>
</feature>
<feature type="active site" evidence="6">
    <location>
        <position position="15"/>
    </location>
</feature>
<dbReference type="PRINTS" id="PR00719">
    <property type="entry name" value="LMWPTPASE"/>
</dbReference>
<evidence type="ECO:0000256" key="5">
    <source>
        <dbReference type="ARBA" id="ARBA00051722"/>
    </source>
</evidence>
<evidence type="ECO:0000313" key="16">
    <source>
        <dbReference type="EMBL" id="QLV30110.1"/>
    </source>
</evidence>
<dbReference type="PANTHER" id="PTHR11717">
    <property type="entry name" value="LOW MOLECULAR WEIGHT PROTEIN TYROSINE PHOSPHATASE"/>
    <property type="match status" value="1"/>
</dbReference>
<dbReference type="CDD" id="cd16343">
    <property type="entry name" value="LMWPTP"/>
    <property type="match status" value="1"/>
</dbReference>
<reference evidence="15 18" key="2">
    <citation type="journal article" date="2017" name="PLoS ONE">
        <title>Genomic and phenotypic characterisation of fluoroquinolone resistance mechanisms in Enterobacteriaceae in Durban, South Africa.</title>
        <authorList>
            <person name="Osei Sekyere J."/>
            <person name="Amoako D.G."/>
        </authorList>
    </citation>
    <scope>NUCLEOTIDE SEQUENCE [LARGE SCALE GENOMIC DNA]</scope>
    <source>
        <strain evidence="15 18">ST62:944112508</strain>
    </source>
</reference>
<dbReference type="EMBL" id="DAESCB010000015">
    <property type="protein sequence ID" value="HBH7043696.1"/>
    <property type="molecule type" value="Genomic_DNA"/>
</dbReference>
<evidence type="ECO:0000313" key="17">
    <source>
        <dbReference type="EMBL" id="WAZ58896.1"/>
    </source>
</evidence>
<dbReference type="InterPro" id="IPR050438">
    <property type="entry name" value="LMW_PTPase"/>
</dbReference>
<evidence type="ECO:0000313" key="8">
    <source>
        <dbReference type="EMBL" id="AXZ48874.1"/>
    </source>
</evidence>
<dbReference type="EMBL" id="OW995941">
    <property type="protein sequence ID" value="CAH6582573.1"/>
    <property type="molecule type" value="Genomic_DNA"/>
</dbReference>
<evidence type="ECO:0000313" key="18">
    <source>
        <dbReference type="Proteomes" id="UP000050520"/>
    </source>
</evidence>
<dbReference type="EC" id="3.1.3.48" evidence="2"/>
<evidence type="ECO:0000313" key="9">
    <source>
        <dbReference type="EMBL" id="CAH6582573.1"/>
    </source>
</evidence>
<comment type="catalytic activity">
    <reaction evidence="5">
        <text>O-phospho-L-tyrosyl-[protein] + H2O = L-tyrosyl-[protein] + phosphate</text>
        <dbReference type="Rhea" id="RHEA:10684"/>
        <dbReference type="Rhea" id="RHEA-COMP:10136"/>
        <dbReference type="Rhea" id="RHEA-COMP:20101"/>
        <dbReference type="ChEBI" id="CHEBI:15377"/>
        <dbReference type="ChEBI" id="CHEBI:43474"/>
        <dbReference type="ChEBI" id="CHEBI:46858"/>
        <dbReference type="ChEBI" id="CHEBI:61978"/>
        <dbReference type="EC" id="3.1.3.48"/>
    </reaction>
</comment>
<dbReference type="OrthoDB" id="9784339at2"/>
<keyword evidence="3 13" id="KW-0378">Hydrolase</keyword>
<reference evidence="13" key="3">
    <citation type="journal article" date="2018" name="Genome Biol.">
        <title>SKESA: strategic k-mer extension for scrupulous assemblies.</title>
        <authorList>
            <person name="Souvorov A."/>
            <person name="Agarwala R."/>
            <person name="Lipman D.J."/>
        </authorList>
    </citation>
    <scope>NUCLEOTIDE SEQUENCE</scope>
    <source>
        <strain evidence="14">91871</strain>
        <strain evidence="13">O50</strain>
    </source>
</reference>
<dbReference type="InterPro" id="IPR036196">
    <property type="entry name" value="Ptyr_pPase_sf"/>
</dbReference>
<dbReference type="Proteomes" id="UP000789647">
    <property type="component" value="Chromosome"/>
</dbReference>
<dbReference type="Proteomes" id="UP000885148">
    <property type="component" value="Unassembled WGS sequence"/>
</dbReference>
<reference evidence="18" key="1">
    <citation type="submission" date="2015-09" db="EMBL/GenBank/DDBJ databases">
        <title>Prevalence of NDMs in South Africa.</title>
        <authorList>
            <person name="Osei Sekyere J."/>
            <person name="Govinden U."/>
            <person name="Essack S."/>
            <person name="Haldorsen B."/>
            <person name="Samuelsen O."/>
            <person name="Aasnaes B."/>
            <person name="Sundsfjord A."/>
        </authorList>
    </citation>
    <scope>NUCLEOTIDE SEQUENCE [LARGE SCALE GENOMIC DNA]</scope>
    <source>
        <strain evidence="18">ST62:944112508</strain>
    </source>
</reference>
<feature type="active site" description="Proton donor" evidence="6">
    <location>
        <position position="115"/>
    </location>
</feature>
<dbReference type="SMART" id="SM00226">
    <property type="entry name" value="LMWPc"/>
    <property type="match status" value="1"/>
</dbReference>
<gene>
    <name evidence="13" type="primary">wzb</name>
    <name evidence="9" type="ORF">AI2935V1_1940</name>
    <name evidence="8" type="ORF">AM363_19000</name>
    <name evidence="15" type="ORF">AN672_08990</name>
    <name evidence="16" type="ORF">HV178_08985</name>
    <name evidence="13" type="ORF">I9Y29_000195</name>
    <name evidence="14" type="ORF">KV121_003809</name>
    <name evidence="10" type="ORF">KY227_000598</name>
    <name evidence="17" type="ORF">O4000_08360</name>
    <name evidence="12" type="ORF">PQQ21_000293</name>
    <name evidence="11" type="ORF">SGX49_003009</name>
</gene>
<dbReference type="Proteomes" id="UP000512222">
    <property type="component" value="Chromosome"/>
</dbReference>
<organism evidence="13">
    <name type="scientific">Citrobacter freundii</name>
    <dbReference type="NCBI Taxonomy" id="546"/>
    <lineage>
        <taxon>Bacteria</taxon>
        <taxon>Pseudomonadati</taxon>
        <taxon>Pseudomonadota</taxon>
        <taxon>Gammaproteobacteria</taxon>
        <taxon>Enterobacterales</taxon>
        <taxon>Enterobacteriaceae</taxon>
        <taxon>Citrobacter</taxon>
        <taxon>Citrobacter freundii complex</taxon>
    </lineage>
</organism>
<keyword evidence="4" id="KW-0904">Protein phosphatase</keyword>
<evidence type="ECO:0000256" key="1">
    <source>
        <dbReference type="ARBA" id="ARBA00011063"/>
    </source>
</evidence>
<dbReference type="PANTHER" id="PTHR11717:SF31">
    <property type="entry name" value="LOW MOLECULAR WEIGHT PROTEIN-TYROSINE-PHOSPHATASE ETP-RELATED"/>
    <property type="match status" value="1"/>
</dbReference>
<evidence type="ECO:0000313" key="20">
    <source>
        <dbReference type="Proteomes" id="UP000512222"/>
    </source>
</evidence>
<reference evidence="13" key="6">
    <citation type="submission" date="2020-09" db="EMBL/GenBank/DDBJ databases">
        <authorList>
            <consortium name="NCBI Pathogen Detection Project"/>
        </authorList>
    </citation>
    <scope>NUCLEOTIDE SEQUENCE</scope>
    <source>
        <strain evidence="14">91871</strain>
        <strain evidence="13">O50</strain>
    </source>
</reference>
<evidence type="ECO:0000313" key="21">
    <source>
        <dbReference type="Proteomes" id="UP001164536"/>
    </source>
</evidence>
<evidence type="ECO:0000256" key="2">
    <source>
        <dbReference type="ARBA" id="ARBA00013064"/>
    </source>
</evidence>
<dbReference type="Proteomes" id="UP000050520">
    <property type="component" value="Unassembled WGS sequence"/>
</dbReference>
<protein>
    <recommendedName>
        <fullName evidence="2">protein-tyrosine-phosphatase</fullName>
        <ecNumber evidence="2">3.1.3.48</ecNumber>
    </recommendedName>
</protein>
<reference evidence="12" key="10">
    <citation type="submission" date="2024-02" db="EMBL/GenBank/DDBJ databases">
        <authorList>
            <consortium name="Clinical and Environmental Microbiology Branch: Whole genome sequencing antimicrobial resistance pathogens in the healthcare setting"/>
        </authorList>
    </citation>
    <scope>NUCLEOTIDE SEQUENCE</scope>
    <source>
        <strain evidence="10">2021DK-00049</strain>
        <strain evidence="12">2023GN-00102</strain>
        <strain evidence="11">2023GN-00287</strain>
    </source>
</reference>
<dbReference type="FunFam" id="3.40.50.2300:FF:000041">
    <property type="entry name" value="Low molecular weight protein-tyrosine-phosphatase"/>
    <property type="match status" value="1"/>
</dbReference>
<evidence type="ECO:0000313" key="19">
    <source>
        <dbReference type="Proteomes" id="UP000263627"/>
    </source>
</evidence>
<reference evidence="20" key="5">
    <citation type="submission" date="2020-06" db="EMBL/GenBank/DDBJ databases">
        <title>REHAB project genomes.</title>
        <authorList>
            <person name="Shaw L.P."/>
        </authorList>
    </citation>
    <scope>NUCLEOTIDE SEQUENCE [LARGE SCALE GENOMIC DNA]</scope>
    <source>
        <strain evidence="20">RHBSTW-00370</strain>
    </source>
</reference>
<name>A0A0D7LLN9_CITFR</name>
<dbReference type="GeneID" id="87000602"/>
<evidence type="ECO:0000313" key="10">
    <source>
        <dbReference type="EMBL" id="EHT9937571.1"/>
    </source>
</evidence>
<dbReference type="Gene3D" id="3.40.50.2300">
    <property type="match status" value="1"/>
</dbReference>
<evidence type="ECO:0000256" key="3">
    <source>
        <dbReference type="ARBA" id="ARBA00022801"/>
    </source>
</evidence>
<comment type="similarity">
    <text evidence="1">Belongs to the low molecular weight phosphotyrosine protein phosphatase family.</text>
</comment>
<dbReference type="EMBL" id="ABOSXX010000013">
    <property type="protein sequence ID" value="ELV3680570.1"/>
    <property type="molecule type" value="Genomic_DNA"/>
</dbReference>
<dbReference type="InterPro" id="IPR023485">
    <property type="entry name" value="Ptyr_pPase"/>
</dbReference>
<evidence type="ECO:0000259" key="7">
    <source>
        <dbReference type="SMART" id="SM00226"/>
    </source>
</evidence>
<sequence length="149" mass="16683">MFNKILVVCVGNICRSPTAERLLRQFHPALTVSSAGLGALVGKGADPCAISVAQAHNLSLDNHCARQISGRMCREYDLILAMEKRHISALCEMVPEMRGKVMLFGHWDSEREIPDPYRKSRDAFDAVYTLLERSARQWAQALNAEQGKR</sequence>
<dbReference type="EMBL" id="DACSXJ010000001">
    <property type="protein sequence ID" value="HAT3895819.1"/>
    <property type="molecule type" value="Genomic_DNA"/>
</dbReference>
<reference evidence="17" key="9">
    <citation type="submission" date="2022-12" db="EMBL/GenBank/DDBJ databases">
        <title>2953647.</title>
        <authorList>
            <person name="Hergert J."/>
            <person name="Casey R."/>
            <person name="Wagner J."/>
            <person name="Young E.L."/>
            <person name="Oakeson K.F."/>
        </authorList>
    </citation>
    <scope>NUCLEOTIDE SEQUENCE</scope>
    <source>
        <strain evidence="17">2953647</strain>
    </source>
</reference>
<dbReference type="NCBIfam" id="NF007520">
    <property type="entry name" value="PRK10126.1"/>
    <property type="match status" value="1"/>
</dbReference>
<dbReference type="STRING" id="1333848.CFNIH1_21545"/>
<dbReference type="EMBL" id="LJEB01000034">
    <property type="protein sequence ID" value="KPR55932.1"/>
    <property type="molecule type" value="Genomic_DNA"/>
</dbReference>
<evidence type="ECO:0000313" key="15">
    <source>
        <dbReference type="EMBL" id="KPR55932.1"/>
    </source>
</evidence>
<keyword evidence="21" id="KW-1185">Reference proteome</keyword>
<proteinExistence type="inferred from homology"/>
<dbReference type="EMBL" id="CP032184">
    <property type="protein sequence ID" value="AXZ48874.1"/>
    <property type="molecule type" value="Genomic_DNA"/>
</dbReference>
<dbReference type="Proteomes" id="UP000263627">
    <property type="component" value="Chromosome"/>
</dbReference>
<evidence type="ECO:0000256" key="4">
    <source>
        <dbReference type="ARBA" id="ARBA00022912"/>
    </source>
</evidence>
<evidence type="ECO:0000313" key="11">
    <source>
        <dbReference type="EMBL" id="ELV3680570.1"/>
    </source>
</evidence>
<dbReference type="InterPro" id="IPR017867">
    <property type="entry name" value="Tyr_phospatase_low_mol_wt"/>
</dbReference>
<dbReference type="EMBL" id="CP114564">
    <property type="protein sequence ID" value="WAZ58896.1"/>
    <property type="molecule type" value="Genomic_DNA"/>
</dbReference>
<reference evidence="9" key="8">
    <citation type="submission" date="2022-05" db="EMBL/GenBank/DDBJ databases">
        <authorList>
            <person name="Alioto T."/>
            <person name="Alioto T."/>
            <person name="Gomez Garrido J."/>
        </authorList>
    </citation>
    <scope>NUCLEOTIDE SEQUENCE</scope>
    <source>
        <strain evidence="9">112</strain>
    </source>
</reference>
<reference evidence="16" key="7">
    <citation type="journal article" date="2021" name="Microb. Genom.">
        <title>A genomic epidemiological study shows that prevalence of antimicrobial resistance in Enterobacterales is associated with the livestock host, as well as antimicrobial usage.</title>
        <authorList>
            <person name="AbuOun M."/>
            <person name="Jones H."/>
            <person name="Stubberfield E."/>
            <person name="Gilson D."/>
            <person name="Shaw L.P."/>
            <person name="Hubbard A.T.M."/>
            <person name="Chau K.K."/>
            <person name="Sebra R."/>
            <person name="Peto T.E.A."/>
            <person name="Crook D.W."/>
            <person name="Read D.S."/>
            <person name="Gweon H.S."/>
            <person name="Walker A.S."/>
            <person name="Stoesser N."/>
            <person name="Smith R.P."/>
            <person name="Anjum M.F."/>
            <person name="On Behalf Of The Rehab Consortium."/>
        </authorList>
    </citation>
    <scope>NUCLEOTIDE SEQUENCE</scope>
    <source>
        <strain evidence="16">RHBSTW-00370</strain>
    </source>
</reference>
<evidence type="ECO:0000313" key="14">
    <source>
        <dbReference type="EMBL" id="HBH7043696.1"/>
    </source>
</evidence>
<dbReference type="AlphaFoldDB" id="A0A0D7LLN9"/>
<dbReference type="Proteomes" id="UP001164536">
    <property type="component" value="Chromosome"/>
</dbReference>
<dbReference type="Pfam" id="PF01451">
    <property type="entry name" value="LMWPc"/>
    <property type="match status" value="1"/>
</dbReference>
<accession>A0A0D7LLN9</accession>
<dbReference type="SUPFAM" id="SSF52788">
    <property type="entry name" value="Phosphotyrosine protein phosphatases I"/>
    <property type="match status" value="1"/>
</dbReference>